<keyword evidence="2" id="KW-1185">Reference proteome</keyword>
<dbReference type="Proteomes" id="UP001374803">
    <property type="component" value="Chromosome"/>
</dbReference>
<reference evidence="1" key="1">
    <citation type="submission" date="2021-12" db="EMBL/GenBank/DDBJ databases">
        <title>Discovery of the Pendulisporaceae a myxobacterial family with distinct sporulation behavior and unique specialized metabolism.</title>
        <authorList>
            <person name="Garcia R."/>
            <person name="Popoff A."/>
            <person name="Bader C.D."/>
            <person name="Loehr J."/>
            <person name="Walesch S."/>
            <person name="Walt C."/>
            <person name="Boldt J."/>
            <person name="Bunk B."/>
            <person name="Haeckl F.J.F.P.J."/>
            <person name="Gunesch A.P."/>
            <person name="Birkelbach J."/>
            <person name="Nuebel U."/>
            <person name="Pietschmann T."/>
            <person name="Bach T."/>
            <person name="Mueller R."/>
        </authorList>
    </citation>
    <scope>NUCLEOTIDE SEQUENCE</scope>
    <source>
        <strain evidence="1">MSr11367</strain>
    </source>
</reference>
<dbReference type="RefSeq" id="WP_394835354.1">
    <property type="nucleotide sequence ID" value="NZ_CP089929.1"/>
</dbReference>
<evidence type="ECO:0000313" key="1">
    <source>
        <dbReference type="EMBL" id="WXB05708.1"/>
    </source>
</evidence>
<proteinExistence type="predicted"/>
<accession>A0ABZ2L431</accession>
<organism evidence="1 2">
    <name type="scientific">Pendulispora rubella</name>
    <dbReference type="NCBI Taxonomy" id="2741070"/>
    <lineage>
        <taxon>Bacteria</taxon>
        <taxon>Pseudomonadati</taxon>
        <taxon>Myxococcota</taxon>
        <taxon>Myxococcia</taxon>
        <taxon>Myxococcales</taxon>
        <taxon>Sorangiineae</taxon>
        <taxon>Pendulisporaceae</taxon>
        <taxon>Pendulispora</taxon>
    </lineage>
</organism>
<gene>
    <name evidence="1" type="ORF">LVJ94_00320</name>
</gene>
<sequence length="203" mass="21479">MSTPAQKRGIVGAMRARLFQMAIAGAIATMTFPGFAAEKDEPPPPRTDPLSSAIVWTVAQLVPSPLLVLGSDRAGAGVRWQIAPFVYSFGVAEHPVRAFVVDPVARHSGAIELYASPEWACCAPGDATGWIARAGGRLYLPIIGRGETLSWSLGGSYYRAAGGGGGSIETGAYFLFGTMGVTVTVSPELVQREIITAFNLRYF</sequence>
<protein>
    <submittedName>
        <fullName evidence="1">Uncharacterized protein</fullName>
    </submittedName>
</protein>
<evidence type="ECO:0000313" key="2">
    <source>
        <dbReference type="Proteomes" id="UP001374803"/>
    </source>
</evidence>
<dbReference type="EMBL" id="CP089983">
    <property type="protein sequence ID" value="WXB05708.1"/>
    <property type="molecule type" value="Genomic_DNA"/>
</dbReference>
<name>A0ABZ2L431_9BACT</name>